<organism evidence="1 2">
    <name type="scientific">Dreissena polymorpha</name>
    <name type="common">Zebra mussel</name>
    <name type="synonym">Mytilus polymorpha</name>
    <dbReference type="NCBI Taxonomy" id="45954"/>
    <lineage>
        <taxon>Eukaryota</taxon>
        <taxon>Metazoa</taxon>
        <taxon>Spiralia</taxon>
        <taxon>Lophotrochozoa</taxon>
        <taxon>Mollusca</taxon>
        <taxon>Bivalvia</taxon>
        <taxon>Autobranchia</taxon>
        <taxon>Heteroconchia</taxon>
        <taxon>Euheterodonta</taxon>
        <taxon>Imparidentia</taxon>
        <taxon>Neoheterodontei</taxon>
        <taxon>Myida</taxon>
        <taxon>Dreissenoidea</taxon>
        <taxon>Dreissenidae</taxon>
        <taxon>Dreissena</taxon>
    </lineage>
</organism>
<keyword evidence="2" id="KW-1185">Reference proteome</keyword>
<dbReference type="AlphaFoldDB" id="A0A9D3XYA1"/>
<reference evidence="1" key="1">
    <citation type="journal article" date="2019" name="bioRxiv">
        <title>The Genome of the Zebra Mussel, Dreissena polymorpha: A Resource for Invasive Species Research.</title>
        <authorList>
            <person name="McCartney M.A."/>
            <person name="Auch B."/>
            <person name="Kono T."/>
            <person name="Mallez S."/>
            <person name="Zhang Y."/>
            <person name="Obille A."/>
            <person name="Becker A."/>
            <person name="Abrahante J.E."/>
            <person name="Garbe J."/>
            <person name="Badalamenti J.P."/>
            <person name="Herman A."/>
            <person name="Mangelson H."/>
            <person name="Liachko I."/>
            <person name="Sullivan S."/>
            <person name="Sone E.D."/>
            <person name="Koren S."/>
            <person name="Silverstein K.A.T."/>
            <person name="Beckman K.B."/>
            <person name="Gohl D.M."/>
        </authorList>
    </citation>
    <scope>NUCLEOTIDE SEQUENCE</scope>
    <source>
        <strain evidence="1">Duluth1</strain>
        <tissue evidence="1">Whole animal</tissue>
    </source>
</reference>
<comment type="caution">
    <text evidence="1">The sequence shown here is derived from an EMBL/GenBank/DDBJ whole genome shotgun (WGS) entry which is preliminary data.</text>
</comment>
<dbReference type="Proteomes" id="UP000828390">
    <property type="component" value="Unassembled WGS sequence"/>
</dbReference>
<sequence>MVSVLEVDLDVGRLSRVQEAQPCDRGPGVESLLQRLPVTKWRRLQLGWGEIVNTYLC</sequence>
<gene>
    <name evidence="1" type="ORF">DPMN_190733</name>
</gene>
<protein>
    <submittedName>
        <fullName evidence="1">Uncharacterized protein</fullName>
    </submittedName>
</protein>
<name>A0A9D3XYA1_DREPO</name>
<proteinExistence type="predicted"/>
<accession>A0A9D3XYA1</accession>
<dbReference type="EMBL" id="JAIWYP010000076">
    <property type="protein sequence ID" value="KAH3690149.1"/>
    <property type="molecule type" value="Genomic_DNA"/>
</dbReference>
<evidence type="ECO:0000313" key="2">
    <source>
        <dbReference type="Proteomes" id="UP000828390"/>
    </source>
</evidence>
<evidence type="ECO:0000313" key="1">
    <source>
        <dbReference type="EMBL" id="KAH3690149.1"/>
    </source>
</evidence>
<reference evidence="1" key="2">
    <citation type="submission" date="2020-11" db="EMBL/GenBank/DDBJ databases">
        <authorList>
            <person name="McCartney M.A."/>
            <person name="Auch B."/>
            <person name="Kono T."/>
            <person name="Mallez S."/>
            <person name="Becker A."/>
            <person name="Gohl D.M."/>
            <person name="Silverstein K.A.T."/>
            <person name="Koren S."/>
            <person name="Bechman K.B."/>
            <person name="Herman A."/>
            <person name="Abrahante J.E."/>
            <person name="Garbe J."/>
        </authorList>
    </citation>
    <scope>NUCLEOTIDE SEQUENCE</scope>
    <source>
        <strain evidence="1">Duluth1</strain>
        <tissue evidence="1">Whole animal</tissue>
    </source>
</reference>